<name>A0ABC9FZI6_9POAL</name>
<organism evidence="2 3">
    <name type="scientific">Urochloa decumbens</name>
    <dbReference type="NCBI Taxonomy" id="240449"/>
    <lineage>
        <taxon>Eukaryota</taxon>
        <taxon>Viridiplantae</taxon>
        <taxon>Streptophyta</taxon>
        <taxon>Embryophyta</taxon>
        <taxon>Tracheophyta</taxon>
        <taxon>Spermatophyta</taxon>
        <taxon>Magnoliopsida</taxon>
        <taxon>Liliopsida</taxon>
        <taxon>Poales</taxon>
        <taxon>Poaceae</taxon>
        <taxon>PACMAD clade</taxon>
        <taxon>Panicoideae</taxon>
        <taxon>Panicodae</taxon>
        <taxon>Paniceae</taxon>
        <taxon>Melinidinae</taxon>
        <taxon>Urochloa</taxon>
    </lineage>
</organism>
<evidence type="ECO:0000256" key="1">
    <source>
        <dbReference type="SAM" id="MobiDB-lite"/>
    </source>
</evidence>
<proteinExistence type="predicted"/>
<dbReference type="AlphaFoldDB" id="A0ABC9FZI6"/>
<accession>A0ABC9FZI6</accession>
<protein>
    <recommendedName>
        <fullName evidence="4">Transposase</fullName>
    </recommendedName>
</protein>
<feature type="region of interest" description="Disordered" evidence="1">
    <location>
        <begin position="25"/>
        <end position="63"/>
    </location>
</feature>
<reference evidence="2" key="1">
    <citation type="submission" date="2024-10" db="EMBL/GenBank/DDBJ databases">
        <authorList>
            <person name="Ryan C."/>
        </authorList>
    </citation>
    <scope>NUCLEOTIDE SEQUENCE [LARGE SCALE GENOMIC DNA]</scope>
</reference>
<sequence length="131" mass="14208">MIRCLTVQEARGRPHHGLAVAGRSYLNSPNRSAESQRRFGGGRHGDGETGGRPVACYPARSPSPRRVCSCSSFHKTRMVETPGLHGPEDAGEDNWRSNAVVEEMFGRMALQITDYPGSGPNDRHTPKAPGP</sequence>
<evidence type="ECO:0008006" key="4">
    <source>
        <dbReference type="Google" id="ProtNLM"/>
    </source>
</evidence>
<feature type="region of interest" description="Disordered" evidence="1">
    <location>
        <begin position="112"/>
        <end position="131"/>
    </location>
</feature>
<evidence type="ECO:0000313" key="3">
    <source>
        <dbReference type="Proteomes" id="UP001497457"/>
    </source>
</evidence>
<keyword evidence="3" id="KW-1185">Reference proteome</keyword>
<evidence type="ECO:0000313" key="2">
    <source>
        <dbReference type="EMBL" id="CAL5084224.1"/>
    </source>
</evidence>
<dbReference type="Proteomes" id="UP001497457">
    <property type="component" value="Chromosome 7b"/>
</dbReference>
<dbReference type="EMBL" id="OZ075117">
    <property type="protein sequence ID" value="CAL5084224.1"/>
    <property type="molecule type" value="Genomic_DNA"/>
</dbReference>
<gene>
    <name evidence="2" type="ORF">URODEC1_LOCUS110422</name>
</gene>